<dbReference type="EC" id="3.1.3.25" evidence="8"/>
<evidence type="ECO:0000256" key="1">
    <source>
        <dbReference type="ARBA" id="ARBA00001033"/>
    </source>
</evidence>
<name>A0A2A8CTF9_9BACT</name>
<comment type="cofactor">
    <cofactor evidence="2 7 8">
        <name>Mg(2+)</name>
        <dbReference type="ChEBI" id="CHEBI:18420"/>
    </cofactor>
</comment>
<feature type="binding site" evidence="7">
    <location>
        <position position="82"/>
    </location>
    <ligand>
        <name>Mg(2+)</name>
        <dbReference type="ChEBI" id="CHEBI:18420"/>
        <label>1</label>
        <note>catalytic</note>
    </ligand>
</feature>
<dbReference type="GO" id="GO:0006020">
    <property type="term" value="P:inositol metabolic process"/>
    <property type="evidence" value="ECO:0007669"/>
    <property type="project" value="TreeGrafter"/>
</dbReference>
<dbReference type="PANTHER" id="PTHR20854">
    <property type="entry name" value="INOSITOL MONOPHOSPHATASE"/>
    <property type="match status" value="1"/>
</dbReference>
<comment type="catalytic activity">
    <reaction evidence="1 8">
        <text>a myo-inositol phosphate + H2O = myo-inositol + phosphate</text>
        <dbReference type="Rhea" id="RHEA:24056"/>
        <dbReference type="ChEBI" id="CHEBI:15377"/>
        <dbReference type="ChEBI" id="CHEBI:17268"/>
        <dbReference type="ChEBI" id="CHEBI:43474"/>
        <dbReference type="ChEBI" id="CHEBI:84139"/>
        <dbReference type="EC" id="3.1.3.25"/>
    </reaction>
</comment>
<comment type="caution">
    <text evidence="9">The sequence shown here is derived from an EMBL/GenBank/DDBJ whole genome shotgun (WGS) entry which is preliminary data.</text>
</comment>
<dbReference type="PROSITE" id="PS00630">
    <property type="entry name" value="IMP_2"/>
    <property type="match status" value="1"/>
</dbReference>
<accession>A0A2A8CTF9</accession>
<dbReference type="Proteomes" id="UP000220102">
    <property type="component" value="Unassembled WGS sequence"/>
</dbReference>
<evidence type="ECO:0000256" key="5">
    <source>
        <dbReference type="ARBA" id="ARBA00022801"/>
    </source>
</evidence>
<keyword evidence="5 8" id="KW-0378">Hydrolase</keyword>
<dbReference type="InterPro" id="IPR022337">
    <property type="entry name" value="Inositol_monophosphatase_SuhB"/>
</dbReference>
<dbReference type="GO" id="GO:0046854">
    <property type="term" value="P:phosphatidylinositol phosphate biosynthetic process"/>
    <property type="evidence" value="ECO:0007669"/>
    <property type="project" value="InterPro"/>
</dbReference>
<sequence>MPVPSHGSSYEDVLATAVRAAHNAAAVIREAAGTFDHPVEIDAVDIDNKGVNDFVTVTDRAAQDVIVEQLQQDTPGVEILAEEGDDPEELEWTGDRWIVDPIDGTTNFMHRLPPYAVSIAFQTEDRLRVGVVLDVSHDVLYTAVAGHGLQRNGRPDEVTFTDTFSDAFLATGFPYRRFEHTEIYLDILAHFIRSTQGLRRHGSAAIDCARTACGRFDGFYETGLKPWDVAAGTLLIREGGGRVTTYDGRDGLAPVYDRQICASNNSEAIHAGLLRGLEPMKDIRL</sequence>
<evidence type="ECO:0000256" key="3">
    <source>
        <dbReference type="ARBA" id="ARBA00009759"/>
    </source>
</evidence>
<dbReference type="EMBL" id="PDEQ01000012">
    <property type="protein sequence ID" value="PEN11100.1"/>
    <property type="molecule type" value="Genomic_DNA"/>
</dbReference>
<dbReference type="InterPro" id="IPR033942">
    <property type="entry name" value="IMPase"/>
</dbReference>
<dbReference type="SUPFAM" id="SSF56655">
    <property type="entry name" value="Carbohydrate phosphatase"/>
    <property type="match status" value="1"/>
</dbReference>
<dbReference type="OrthoDB" id="9772456at2"/>
<proteinExistence type="inferred from homology"/>
<evidence type="ECO:0000256" key="4">
    <source>
        <dbReference type="ARBA" id="ARBA00022723"/>
    </source>
</evidence>
<dbReference type="InterPro" id="IPR000760">
    <property type="entry name" value="Inositol_monophosphatase-like"/>
</dbReference>
<dbReference type="Gene3D" id="3.30.540.10">
    <property type="entry name" value="Fructose-1,6-Bisphosphatase, subunit A, domain 1"/>
    <property type="match status" value="1"/>
</dbReference>
<comment type="similarity">
    <text evidence="3 8">Belongs to the inositol monophosphatase superfamily.</text>
</comment>
<dbReference type="GO" id="GO:0007165">
    <property type="term" value="P:signal transduction"/>
    <property type="evidence" value="ECO:0007669"/>
    <property type="project" value="TreeGrafter"/>
</dbReference>
<dbReference type="Gene3D" id="3.40.190.80">
    <property type="match status" value="1"/>
</dbReference>
<feature type="binding site" evidence="7">
    <location>
        <position position="103"/>
    </location>
    <ligand>
        <name>Mg(2+)</name>
        <dbReference type="ChEBI" id="CHEBI:18420"/>
        <label>1</label>
        <note>catalytic</note>
    </ligand>
</feature>
<dbReference type="FunFam" id="3.30.540.10:FF:000003">
    <property type="entry name" value="Inositol-1-monophosphatase"/>
    <property type="match status" value="1"/>
</dbReference>
<feature type="binding site" evidence="7">
    <location>
        <position position="102"/>
    </location>
    <ligand>
        <name>Mg(2+)</name>
        <dbReference type="ChEBI" id="CHEBI:18420"/>
        <label>1</label>
        <note>catalytic</note>
    </ligand>
</feature>
<dbReference type="CDD" id="cd01639">
    <property type="entry name" value="IMPase"/>
    <property type="match status" value="1"/>
</dbReference>
<keyword evidence="4 7" id="KW-0479">Metal-binding</keyword>
<reference evidence="9 10" key="1">
    <citation type="submission" date="2017-10" db="EMBL/GenBank/DDBJ databases">
        <title>Draft genome of Longibacter Salinarum.</title>
        <authorList>
            <person name="Goh K.M."/>
            <person name="Shamsir M.S."/>
            <person name="Lim S.W."/>
        </authorList>
    </citation>
    <scope>NUCLEOTIDE SEQUENCE [LARGE SCALE GENOMIC DNA]</scope>
    <source>
        <strain evidence="9 10">KCTC 52045</strain>
    </source>
</reference>
<dbReference type="GO" id="GO:0046872">
    <property type="term" value="F:metal ion binding"/>
    <property type="evidence" value="ECO:0007669"/>
    <property type="project" value="UniProtKB-KW"/>
</dbReference>
<dbReference type="InterPro" id="IPR020583">
    <property type="entry name" value="Inositol_monoP_metal-BS"/>
</dbReference>
<gene>
    <name evidence="9" type="ORF">CRI94_16905</name>
</gene>
<dbReference type="AlphaFoldDB" id="A0A2A8CTF9"/>
<dbReference type="GO" id="GO:0008934">
    <property type="term" value="F:inositol monophosphate 1-phosphatase activity"/>
    <property type="evidence" value="ECO:0007669"/>
    <property type="project" value="InterPro"/>
</dbReference>
<dbReference type="PRINTS" id="PR01959">
    <property type="entry name" value="SBIMPHPHTASE"/>
</dbReference>
<dbReference type="PROSITE" id="PS00629">
    <property type="entry name" value="IMP_1"/>
    <property type="match status" value="1"/>
</dbReference>
<evidence type="ECO:0000313" key="10">
    <source>
        <dbReference type="Proteomes" id="UP000220102"/>
    </source>
</evidence>
<evidence type="ECO:0000256" key="6">
    <source>
        <dbReference type="ARBA" id="ARBA00022842"/>
    </source>
</evidence>
<dbReference type="PANTHER" id="PTHR20854:SF4">
    <property type="entry name" value="INOSITOL-1-MONOPHOSPHATASE-RELATED"/>
    <property type="match status" value="1"/>
</dbReference>
<feature type="binding site" evidence="7">
    <location>
        <position position="100"/>
    </location>
    <ligand>
        <name>Mg(2+)</name>
        <dbReference type="ChEBI" id="CHEBI:18420"/>
        <label>1</label>
        <note>catalytic</note>
    </ligand>
</feature>
<evidence type="ECO:0000256" key="7">
    <source>
        <dbReference type="PIRSR" id="PIRSR600760-2"/>
    </source>
</evidence>
<organism evidence="9 10">
    <name type="scientific">Longibacter salinarum</name>
    <dbReference type="NCBI Taxonomy" id="1850348"/>
    <lineage>
        <taxon>Bacteria</taxon>
        <taxon>Pseudomonadati</taxon>
        <taxon>Rhodothermota</taxon>
        <taxon>Rhodothermia</taxon>
        <taxon>Rhodothermales</taxon>
        <taxon>Salisaetaceae</taxon>
        <taxon>Longibacter</taxon>
    </lineage>
</organism>
<evidence type="ECO:0000256" key="2">
    <source>
        <dbReference type="ARBA" id="ARBA00001946"/>
    </source>
</evidence>
<dbReference type="PRINTS" id="PR00377">
    <property type="entry name" value="IMPHPHTASES"/>
</dbReference>
<keyword evidence="10" id="KW-1185">Reference proteome</keyword>
<dbReference type="Pfam" id="PF00459">
    <property type="entry name" value="Inositol_P"/>
    <property type="match status" value="1"/>
</dbReference>
<feature type="binding site" evidence="7">
    <location>
        <position position="228"/>
    </location>
    <ligand>
        <name>Mg(2+)</name>
        <dbReference type="ChEBI" id="CHEBI:18420"/>
        <label>1</label>
        <note>catalytic</note>
    </ligand>
</feature>
<evidence type="ECO:0000313" key="9">
    <source>
        <dbReference type="EMBL" id="PEN11100.1"/>
    </source>
</evidence>
<evidence type="ECO:0000256" key="8">
    <source>
        <dbReference type="RuleBase" id="RU364068"/>
    </source>
</evidence>
<dbReference type="RefSeq" id="WP_098079024.1">
    <property type="nucleotide sequence ID" value="NZ_PDEQ01000012.1"/>
</dbReference>
<protein>
    <recommendedName>
        <fullName evidence="8">Inositol-1-monophosphatase</fullName>
        <ecNumber evidence="8">3.1.3.25</ecNumber>
    </recommendedName>
</protein>
<keyword evidence="6 7" id="KW-0460">Magnesium</keyword>
<dbReference type="InterPro" id="IPR020550">
    <property type="entry name" value="Inositol_monophosphatase_CS"/>
</dbReference>